<dbReference type="EMBL" id="CP092878">
    <property type="protein sequence ID" value="UYV78544.1"/>
    <property type="molecule type" value="Genomic_DNA"/>
</dbReference>
<dbReference type="CDD" id="cd01650">
    <property type="entry name" value="RT_nLTR_like"/>
    <property type="match status" value="1"/>
</dbReference>
<name>A0ABY6LCT8_9ARAC</name>
<dbReference type="Pfam" id="PF00078">
    <property type="entry name" value="RVT_1"/>
    <property type="match status" value="1"/>
</dbReference>
<dbReference type="PANTHER" id="PTHR47027:SF30">
    <property type="entry name" value="THAP-TYPE DOMAIN-CONTAINING PROTEIN"/>
    <property type="match status" value="1"/>
</dbReference>
<evidence type="ECO:0000259" key="1">
    <source>
        <dbReference type="PROSITE" id="PS50878"/>
    </source>
</evidence>
<gene>
    <name evidence="2" type="ORF">LAZ67_16001956</name>
</gene>
<dbReference type="PANTHER" id="PTHR47027">
    <property type="entry name" value="REVERSE TRANSCRIPTASE DOMAIN-CONTAINING PROTEIN"/>
    <property type="match status" value="1"/>
</dbReference>
<organism evidence="2 3">
    <name type="scientific">Cordylochernes scorpioides</name>
    <dbReference type="NCBI Taxonomy" id="51811"/>
    <lineage>
        <taxon>Eukaryota</taxon>
        <taxon>Metazoa</taxon>
        <taxon>Ecdysozoa</taxon>
        <taxon>Arthropoda</taxon>
        <taxon>Chelicerata</taxon>
        <taxon>Arachnida</taxon>
        <taxon>Pseudoscorpiones</taxon>
        <taxon>Cheliferoidea</taxon>
        <taxon>Chernetidae</taxon>
        <taxon>Cordylochernes</taxon>
    </lineage>
</organism>
<dbReference type="SUPFAM" id="SSF56672">
    <property type="entry name" value="DNA/RNA polymerases"/>
    <property type="match status" value="1"/>
</dbReference>
<proteinExistence type="predicted"/>
<dbReference type="Proteomes" id="UP001235939">
    <property type="component" value="Chromosome 16"/>
</dbReference>
<feature type="domain" description="Reverse transcriptase" evidence="1">
    <location>
        <begin position="101"/>
        <end position="369"/>
    </location>
</feature>
<reference evidence="2 3" key="1">
    <citation type="submission" date="2022-01" db="EMBL/GenBank/DDBJ databases">
        <title>A chromosomal length assembly of Cordylochernes scorpioides.</title>
        <authorList>
            <person name="Zeh D."/>
            <person name="Zeh J."/>
        </authorList>
    </citation>
    <scope>NUCLEOTIDE SEQUENCE [LARGE SCALE GENOMIC DNA]</scope>
    <source>
        <strain evidence="2">IN4F17</strain>
        <tissue evidence="2">Whole Body</tissue>
    </source>
</reference>
<evidence type="ECO:0000313" key="3">
    <source>
        <dbReference type="Proteomes" id="UP001235939"/>
    </source>
</evidence>
<keyword evidence="3" id="KW-1185">Reference proteome</keyword>
<protein>
    <recommendedName>
        <fullName evidence="1">Reverse transcriptase domain-containing protein</fullName>
    </recommendedName>
</protein>
<dbReference type="InterPro" id="IPR000477">
    <property type="entry name" value="RT_dom"/>
</dbReference>
<dbReference type="InterPro" id="IPR043502">
    <property type="entry name" value="DNA/RNA_pol_sf"/>
</dbReference>
<dbReference type="PROSITE" id="PS50878">
    <property type="entry name" value="RT_POL"/>
    <property type="match status" value="1"/>
</dbReference>
<evidence type="ECO:0000313" key="2">
    <source>
        <dbReference type="EMBL" id="UYV78544.1"/>
    </source>
</evidence>
<accession>A0ABY6LCT8</accession>
<sequence length="419" mass="48520">MEETGLFGLSLDSGFIRLLKKYYEELLAADQRPVFLDRSACTRLMRANSLKRSFPLLIPIDPELDAEISLLEIAREIASLKNKKAEVTIVYQMKLSKPYLRIFLHSGQKPSSNQYSKNGFPNTPSYYRDIALISNWLKPFTSILKNRLSNWIENRNLIAENQAGFRRGYACQDHIFTLTSIIQMTLNRKRRKLYAFFVDLKKAFDTVPHLLLWRKLALVGLSGRFIKLIQNYYAQMMAAVRWNGSFTEFIKIQSGVLQGESLSPYLFNIFINDLVATLDDSDLTDRKLESNQVWRILSKSRTKSFGAVIKLLDSIVLSTLLYSAPLWATNQIRVVNQIQDIFLRRFLDLPKYTPGCILRTETGRMSLELNITKLILKFWIRILKMDRTRLPYVCLSQLWKVSIASDKMREEVLNSTDNG</sequence>